<name>A0A517VNQ8_9PLAN</name>
<protein>
    <submittedName>
        <fullName evidence="1">Uncharacterized protein</fullName>
    </submittedName>
</protein>
<evidence type="ECO:0000313" key="2">
    <source>
        <dbReference type="Proteomes" id="UP000318704"/>
    </source>
</evidence>
<dbReference type="EMBL" id="CP037920">
    <property type="protein sequence ID" value="QDT94639.1"/>
    <property type="molecule type" value="Genomic_DNA"/>
</dbReference>
<accession>A0A517VNQ8</accession>
<gene>
    <name evidence="1" type="ORF">V144x_00690</name>
</gene>
<dbReference type="Proteomes" id="UP000318704">
    <property type="component" value="Chromosome"/>
</dbReference>
<evidence type="ECO:0000313" key="1">
    <source>
        <dbReference type="EMBL" id="QDT94639.1"/>
    </source>
</evidence>
<reference evidence="1 2" key="1">
    <citation type="submission" date="2019-03" db="EMBL/GenBank/DDBJ databases">
        <title>Deep-cultivation of Planctomycetes and their phenomic and genomic characterization uncovers novel biology.</title>
        <authorList>
            <person name="Wiegand S."/>
            <person name="Jogler M."/>
            <person name="Boedeker C."/>
            <person name="Pinto D."/>
            <person name="Vollmers J."/>
            <person name="Rivas-Marin E."/>
            <person name="Kohn T."/>
            <person name="Peeters S.H."/>
            <person name="Heuer A."/>
            <person name="Rast P."/>
            <person name="Oberbeckmann S."/>
            <person name="Bunk B."/>
            <person name="Jeske O."/>
            <person name="Meyerdierks A."/>
            <person name="Storesund J.E."/>
            <person name="Kallscheuer N."/>
            <person name="Luecker S."/>
            <person name="Lage O.M."/>
            <person name="Pohl T."/>
            <person name="Merkel B.J."/>
            <person name="Hornburger P."/>
            <person name="Mueller R.-W."/>
            <person name="Bruemmer F."/>
            <person name="Labrenz M."/>
            <person name="Spormann A.M."/>
            <person name="Op den Camp H."/>
            <person name="Overmann J."/>
            <person name="Amann R."/>
            <person name="Jetten M.S.M."/>
            <person name="Mascher T."/>
            <person name="Medema M.H."/>
            <person name="Devos D.P."/>
            <person name="Kaster A.-K."/>
            <person name="Ovreas L."/>
            <person name="Rohde M."/>
            <person name="Galperin M.Y."/>
            <person name="Jogler C."/>
        </authorList>
    </citation>
    <scope>NUCLEOTIDE SEQUENCE [LARGE SCALE GENOMIC DNA]</scope>
    <source>
        <strain evidence="1 2">V144</strain>
    </source>
</reference>
<sequence>MYPKCGDCKMYRKAFPKCEVAGPLDPIEFNHGGYVKNIPHKCYECSNLFEGECVRAMEQVEDYLSLDYGACRKTGDCNPVLVEDQFVKSKVYVPAKCVKCPFLEYHTILGFRCHEDADVWGAYGKTLDWGHWSPEIPNIGLESGKLVTIELIQAVQEKKEVDAIKIFRNLNKGTNIREARDAYQELSLKLEHHR</sequence>
<proteinExistence type="predicted"/>
<dbReference type="KEGG" id="gaw:V144x_00690"/>
<organism evidence="1 2">
    <name type="scientific">Gimesia aquarii</name>
    <dbReference type="NCBI Taxonomy" id="2527964"/>
    <lineage>
        <taxon>Bacteria</taxon>
        <taxon>Pseudomonadati</taxon>
        <taxon>Planctomycetota</taxon>
        <taxon>Planctomycetia</taxon>
        <taxon>Planctomycetales</taxon>
        <taxon>Planctomycetaceae</taxon>
        <taxon>Gimesia</taxon>
    </lineage>
</organism>
<dbReference type="AlphaFoldDB" id="A0A517VNQ8"/>